<evidence type="ECO:0000256" key="6">
    <source>
        <dbReference type="ARBA" id="ARBA00023125"/>
    </source>
</evidence>
<dbReference type="Gene3D" id="3.90.1680.10">
    <property type="entry name" value="SOS response associated peptidase-like"/>
    <property type="match status" value="1"/>
</dbReference>
<dbReference type="GO" id="GO:0106300">
    <property type="term" value="P:protein-DNA covalent cross-linking repair"/>
    <property type="evidence" value="ECO:0007669"/>
    <property type="project" value="InterPro"/>
</dbReference>
<evidence type="ECO:0000256" key="3">
    <source>
        <dbReference type="ARBA" id="ARBA00022763"/>
    </source>
</evidence>
<keyword evidence="5" id="KW-0190">Covalent protein-DNA linkage</keyword>
<name>A0A927CXX6_9BACI</name>
<dbReference type="PANTHER" id="PTHR13604">
    <property type="entry name" value="DC12-RELATED"/>
    <property type="match status" value="1"/>
</dbReference>
<dbReference type="EC" id="3.4.-.-" evidence="8"/>
<dbReference type="GO" id="GO:0016829">
    <property type="term" value="F:lyase activity"/>
    <property type="evidence" value="ECO:0007669"/>
    <property type="project" value="UniProtKB-KW"/>
</dbReference>
<keyword evidence="10" id="KW-1185">Reference proteome</keyword>
<dbReference type="GO" id="GO:0006508">
    <property type="term" value="P:proteolysis"/>
    <property type="evidence" value="ECO:0007669"/>
    <property type="project" value="UniProtKB-KW"/>
</dbReference>
<comment type="similarity">
    <text evidence="1 8">Belongs to the SOS response-associated peptidase family.</text>
</comment>
<evidence type="ECO:0000256" key="5">
    <source>
        <dbReference type="ARBA" id="ARBA00023124"/>
    </source>
</evidence>
<dbReference type="SUPFAM" id="SSF143081">
    <property type="entry name" value="BB1717-like"/>
    <property type="match status" value="1"/>
</dbReference>
<evidence type="ECO:0000256" key="8">
    <source>
        <dbReference type="RuleBase" id="RU364100"/>
    </source>
</evidence>
<evidence type="ECO:0000256" key="2">
    <source>
        <dbReference type="ARBA" id="ARBA00022670"/>
    </source>
</evidence>
<comment type="caution">
    <text evidence="9">The sequence shown here is derived from an EMBL/GenBank/DDBJ whole genome shotgun (WGS) entry which is preliminary data.</text>
</comment>
<dbReference type="Pfam" id="PF02586">
    <property type="entry name" value="SRAP"/>
    <property type="match status" value="1"/>
</dbReference>
<organism evidence="9 10">
    <name type="scientific">Peribacillus faecalis</name>
    <dbReference type="NCBI Taxonomy" id="2772559"/>
    <lineage>
        <taxon>Bacteria</taxon>
        <taxon>Bacillati</taxon>
        <taxon>Bacillota</taxon>
        <taxon>Bacilli</taxon>
        <taxon>Bacillales</taxon>
        <taxon>Bacillaceae</taxon>
        <taxon>Peribacillus</taxon>
    </lineage>
</organism>
<dbReference type="RefSeq" id="WP_190999295.1">
    <property type="nucleotide sequence ID" value="NZ_JACXSI010000045.1"/>
</dbReference>
<dbReference type="GO" id="GO:0008233">
    <property type="term" value="F:peptidase activity"/>
    <property type="evidence" value="ECO:0007669"/>
    <property type="project" value="UniProtKB-KW"/>
</dbReference>
<evidence type="ECO:0000313" key="9">
    <source>
        <dbReference type="EMBL" id="MBD3109758.1"/>
    </source>
</evidence>
<sequence length="224" mass="25613">MCGRYTLFTKYEDIINRFHIEAGITEDEYIQSYNIAPSQRVLSVINDGSVNRLGYLKWGLVPAWAKDEKIGYKLINARAESLTDKPSFRKAYQNRRCLIISDSFYEWKRNGDIKIPMRIKLKSDDLFAMAGLWEAWTSPQGTKLYTCTIITTGANGIVAPIHDRMPVILPKELESEWLNPAVHNAAELDRLLKPYDEQLMEAYEVSAAVNSPKQNNPDLLKRIG</sequence>
<dbReference type="EMBL" id="JACXSI010000045">
    <property type="protein sequence ID" value="MBD3109758.1"/>
    <property type="molecule type" value="Genomic_DNA"/>
</dbReference>
<evidence type="ECO:0000256" key="1">
    <source>
        <dbReference type="ARBA" id="ARBA00008136"/>
    </source>
</evidence>
<evidence type="ECO:0000313" key="10">
    <source>
        <dbReference type="Proteomes" id="UP000602076"/>
    </source>
</evidence>
<keyword evidence="6" id="KW-0238">DNA-binding</keyword>
<accession>A0A927CXX6</accession>
<dbReference type="InterPro" id="IPR036590">
    <property type="entry name" value="SRAP-like"/>
</dbReference>
<reference evidence="9" key="1">
    <citation type="submission" date="2020-09" db="EMBL/GenBank/DDBJ databases">
        <title>Bacillus faecalis sp. nov., a moderately halophilic bacterium isolated from cow faeces.</title>
        <authorList>
            <person name="Jiang L."/>
            <person name="Lee J."/>
        </authorList>
    </citation>
    <scope>NUCLEOTIDE SEQUENCE</scope>
    <source>
        <strain evidence="9">AGMB 02131</strain>
    </source>
</reference>
<evidence type="ECO:0000256" key="7">
    <source>
        <dbReference type="ARBA" id="ARBA00023239"/>
    </source>
</evidence>
<keyword evidence="3" id="KW-0227">DNA damage</keyword>
<proteinExistence type="inferred from homology"/>
<dbReference type="Proteomes" id="UP000602076">
    <property type="component" value="Unassembled WGS sequence"/>
</dbReference>
<keyword evidence="4 8" id="KW-0378">Hydrolase</keyword>
<gene>
    <name evidence="9" type="ORF">IEO70_15570</name>
</gene>
<dbReference type="GO" id="GO:0003697">
    <property type="term" value="F:single-stranded DNA binding"/>
    <property type="evidence" value="ECO:0007669"/>
    <property type="project" value="InterPro"/>
</dbReference>
<keyword evidence="2 8" id="KW-0645">Protease</keyword>
<dbReference type="InterPro" id="IPR003738">
    <property type="entry name" value="SRAP"/>
</dbReference>
<dbReference type="PANTHER" id="PTHR13604:SF0">
    <property type="entry name" value="ABASIC SITE PROCESSING PROTEIN HMCES"/>
    <property type="match status" value="1"/>
</dbReference>
<keyword evidence="7" id="KW-0456">Lyase</keyword>
<protein>
    <recommendedName>
        <fullName evidence="8">Abasic site processing protein</fullName>
        <ecNumber evidence="8">3.4.-.-</ecNumber>
    </recommendedName>
</protein>
<dbReference type="AlphaFoldDB" id="A0A927CXX6"/>
<evidence type="ECO:0000256" key="4">
    <source>
        <dbReference type="ARBA" id="ARBA00022801"/>
    </source>
</evidence>